<name>A0A6V7CSW3_9XANT</name>
<feature type="region of interest" description="Disordered" evidence="1">
    <location>
        <begin position="66"/>
        <end position="86"/>
    </location>
</feature>
<dbReference type="EMBL" id="LR828261">
    <property type="protein sequence ID" value="CAD0321310.1"/>
    <property type="molecule type" value="Genomic_DNA"/>
</dbReference>
<dbReference type="InterPro" id="IPR010281">
    <property type="entry name" value="DUF885"/>
</dbReference>
<dbReference type="EMBL" id="SMDX01000012">
    <property type="protein sequence ID" value="NMI22335.1"/>
    <property type="molecule type" value="Genomic_DNA"/>
</dbReference>
<reference evidence="4" key="3">
    <citation type="journal article" date="2020" name="Syst. Appl. Microbiol.">
        <title>Clarifying the taxonomy of the causal agent of bacterial leaf spot of lettuce through a polyphasic approach reveals that Xanthomonas cynarae Trebaol et al. 2000 emend. Timilsina et al. 2019 is a later heterotypic synonym of Xanthomonas hortorum Vauterin et al. 1995.</title>
        <authorList>
            <person name="Moriniere L."/>
            <person name="Burlet A."/>
            <person name="Rosenthal E.R."/>
            <person name="Nesme X."/>
            <person name="Portier P."/>
            <person name="Bull C.T."/>
            <person name="Lavire C."/>
            <person name="Fischer-Le Saux M."/>
            <person name="Bertolla F."/>
        </authorList>
    </citation>
    <scope>NUCLEOTIDE SEQUENCE</scope>
    <source>
        <strain evidence="4">CFBP2533</strain>
    </source>
</reference>
<dbReference type="EMBL" id="LR828261">
    <property type="protein sequence ID" value="CAD0321303.1"/>
    <property type="molecule type" value="Genomic_DNA"/>
</dbReference>
<feature type="chain" id="PRO_5042750527" evidence="2">
    <location>
        <begin position="30"/>
        <end position="626"/>
    </location>
</feature>
<dbReference type="PANTHER" id="PTHR33361:SF2">
    <property type="entry name" value="DUF885 DOMAIN-CONTAINING PROTEIN"/>
    <property type="match status" value="1"/>
</dbReference>
<evidence type="ECO:0000256" key="1">
    <source>
        <dbReference type="SAM" id="MobiDB-lite"/>
    </source>
</evidence>
<feature type="signal peptide" evidence="2">
    <location>
        <begin position="1"/>
        <end position="29"/>
    </location>
</feature>
<sequence length="626" mass="69913">MKTSSVLRASALSLLIAASVSGVAATVQAAEPVAATQNTATQNAAAARFKALYTREWRWRQAQLSGAVDEDNQATQDKQSDHLPKVDVATQNQRTAYWQHALKELDAIPSAQLPAEDQVSYQVYRQQLLVLLDQQHFRAWEMPFNSDSAFWSDLGFSAEAKLRTREDYQRYLKMLADIPRYFAEHTDNMRAGLARGFSQPKVTLTGRDQSIADVAQAKGEANPFYAPFKQMPATLPADVQAQLRQQAVQTIDAQVLPAYAKLLDFIRNEYQPRARTTLAGEALPDGQAYYRAQIREFTTLELSPDQIHQIGLQEVAKLRTQMDETIVASGFKPPAGQAVFPAFLQFLRSDPQFYAKTPEELLKQAAWIAKRVDAKVGDYIGRLPRRRFAIEPVPPELAPFYTGGRGGPGIYLVNTYNLPSRPLYNLTALTLHESSPGHALQMPLAAEAQGLPEFRRYGFISAYGEGWALYSEYLGQEMGMYDTPYDRFGYLTYQMWRACRLVIDTGIHHKGWTRAQAQAYLRDNTALSEHEVTTEVDRYIAWPGQALSYYLGELKILELRRKAEAALGETFDLRHFHDAVLQTGSVPLPVLEARIDRFIADGGVSPYAAEDAAESLAADAKAAASD</sequence>
<dbReference type="PANTHER" id="PTHR33361">
    <property type="entry name" value="GLR0591 PROTEIN"/>
    <property type="match status" value="1"/>
</dbReference>
<dbReference type="Proteomes" id="UP000548771">
    <property type="component" value="Unassembled WGS sequence"/>
</dbReference>
<accession>A0A6V7CSW3</accession>
<dbReference type="Pfam" id="PF05960">
    <property type="entry name" value="DUF885"/>
    <property type="match status" value="1"/>
</dbReference>
<gene>
    <name evidence="3" type="ORF">CFBP2533_16170</name>
    <name evidence="4" type="ORF">E1J24_10860</name>
</gene>
<reference evidence="3" key="4">
    <citation type="submission" date="2020-07" db="EMBL/GenBank/DDBJ databases">
        <authorList>
            <person name="Pothier F. J."/>
        </authorList>
    </citation>
    <scope>NUCLEOTIDE SEQUENCE</scope>
    <source>
        <strain evidence="3">CFBP 2533</strain>
    </source>
</reference>
<proteinExistence type="predicted"/>
<keyword evidence="2" id="KW-0732">Signal</keyword>
<dbReference type="RefSeq" id="WP_168958415.1">
    <property type="nucleotide sequence ID" value="NZ_CP098604.1"/>
</dbReference>
<reference evidence="5" key="2">
    <citation type="journal article" date="2020" name="Syst. Appl. Microbiol.">
        <title>Clarifying the taxonomy of the causal agent of bacterial leaf spot of lettuce through a polyphasic approach reveals that Xanthomonas cynarae Trebaol et al. 2000 emend. Timilsina et al. 2019 is a later heterotypic synonym of Xanthomonas hortorum Vauterin et al. 1995.</title>
        <authorList>
            <person name="Moriniere L."/>
            <person name="Burlet A."/>
            <person name="Rosenthal E.R."/>
            <person name="Nesme X."/>
            <person name="Portier P."/>
            <person name="Bull C.T."/>
            <person name="Lavire C."/>
            <person name="Fischer-Le Saux M."/>
            <person name="Bertolla F."/>
        </authorList>
    </citation>
    <scope>NUCLEOTIDE SEQUENCE [LARGE SCALE GENOMIC DNA]</scope>
    <source>
        <strain evidence="5">CFBP2533</strain>
    </source>
</reference>
<evidence type="ECO:0000313" key="3">
    <source>
        <dbReference type="EMBL" id="CAD0321310.1"/>
    </source>
</evidence>
<dbReference type="AlphaFoldDB" id="A0A6V7CSW3"/>
<evidence type="ECO:0000313" key="4">
    <source>
        <dbReference type="EMBL" id="NMI22335.1"/>
    </source>
</evidence>
<protein>
    <submittedName>
        <fullName evidence="4">DUF885 family protein</fullName>
    </submittedName>
</protein>
<evidence type="ECO:0000313" key="5">
    <source>
        <dbReference type="Proteomes" id="UP000548771"/>
    </source>
</evidence>
<organism evidence="3">
    <name type="scientific">Xanthomonas hortorum pv. pelargonii</name>
    <dbReference type="NCBI Taxonomy" id="453602"/>
    <lineage>
        <taxon>Bacteria</taxon>
        <taxon>Pseudomonadati</taxon>
        <taxon>Pseudomonadota</taxon>
        <taxon>Gammaproteobacteria</taxon>
        <taxon>Lysobacterales</taxon>
        <taxon>Lysobacteraceae</taxon>
        <taxon>Xanthomonas</taxon>
    </lineage>
</organism>
<evidence type="ECO:0000256" key="2">
    <source>
        <dbReference type="SAM" id="SignalP"/>
    </source>
</evidence>
<reference evidence="4" key="1">
    <citation type="submission" date="2019-03" db="EMBL/GenBank/DDBJ databases">
        <authorList>
            <person name="Moriniere L."/>
            <person name="Burlet A."/>
            <person name="Rosenthal E."/>
            <person name="Portier P."/>
            <person name="Lavire C."/>
            <person name="Nesme X."/>
            <person name="Bull C.T."/>
            <person name="Le Saux M."/>
            <person name="Bertolla F."/>
        </authorList>
    </citation>
    <scope>NUCLEOTIDE SEQUENCE</scope>
    <source>
        <strain evidence="4">CFBP2533</strain>
    </source>
</reference>